<protein>
    <submittedName>
        <fullName evidence="1">Uncharacterized protein</fullName>
    </submittedName>
</protein>
<evidence type="ECO:0000313" key="2">
    <source>
        <dbReference type="Proteomes" id="UP000187550"/>
    </source>
</evidence>
<name>A0A1U7PSQ6_9BACI</name>
<proteinExistence type="predicted"/>
<dbReference type="AlphaFoldDB" id="A0A1U7PSQ6"/>
<dbReference type="RefSeq" id="WP_076759615.1">
    <property type="nucleotide sequence ID" value="NZ_FTPL01000004.1"/>
</dbReference>
<dbReference type="Proteomes" id="UP000187550">
    <property type="component" value="Unassembled WGS sequence"/>
</dbReference>
<gene>
    <name evidence="1" type="ORF">SAMN05428946_2703</name>
</gene>
<organism evidence="1 2">
    <name type="scientific">Edaphobacillus lindanitolerans</name>
    <dbReference type="NCBI Taxonomy" id="550447"/>
    <lineage>
        <taxon>Bacteria</taxon>
        <taxon>Bacillati</taxon>
        <taxon>Bacillota</taxon>
        <taxon>Bacilli</taxon>
        <taxon>Bacillales</taxon>
        <taxon>Bacillaceae</taxon>
        <taxon>Edaphobacillus</taxon>
    </lineage>
</organism>
<dbReference type="EMBL" id="FTPL01000004">
    <property type="protein sequence ID" value="SIT91559.1"/>
    <property type="molecule type" value="Genomic_DNA"/>
</dbReference>
<reference evidence="2" key="1">
    <citation type="submission" date="2017-01" db="EMBL/GenBank/DDBJ databases">
        <authorList>
            <person name="Varghese N."/>
            <person name="Submissions S."/>
        </authorList>
    </citation>
    <scope>NUCLEOTIDE SEQUENCE [LARGE SCALE GENOMIC DNA]</scope>
    <source>
        <strain evidence="2">MNA4</strain>
    </source>
</reference>
<accession>A0A1U7PSQ6</accession>
<keyword evidence="2" id="KW-1185">Reference proteome</keyword>
<dbReference type="STRING" id="550447.SAMN05428946_2703"/>
<sequence length="67" mass="7613">MHYTGIDNTGVMSKPIEEIEESKRIISTFGHSGYSFAFVVDRSRGPRDYRAVLRHEGAIQRATRARS</sequence>
<evidence type="ECO:0000313" key="1">
    <source>
        <dbReference type="EMBL" id="SIT91559.1"/>
    </source>
</evidence>